<evidence type="ECO:0000256" key="1">
    <source>
        <dbReference type="ARBA" id="ARBA00022801"/>
    </source>
</evidence>
<accession>A0ABZ2IVE9</accession>
<feature type="signal peptide" evidence="3">
    <location>
        <begin position="1"/>
        <end position="21"/>
    </location>
</feature>
<reference evidence="5 6" key="1">
    <citation type="submission" date="2024-03" db="EMBL/GenBank/DDBJ databases">
        <title>Phenotype and Genome Characterization of a Sulfate-Reducing Bacterium Pseudodesulfovibrio sp. strain 5S69, isolated from Petroleum Reservoir in Tatarstan (Russia).</title>
        <authorList>
            <person name="Bidzhieva S.K."/>
            <person name="Kadnikov V."/>
            <person name="Tourova T.P."/>
            <person name="Samigullina S.R."/>
            <person name="Sokolova D.S."/>
            <person name="Poltaraus A.B."/>
            <person name="Avtukh A.N."/>
            <person name="Tereshina V.M."/>
            <person name="Mardanov A.V."/>
            <person name="Nazina T.N."/>
        </authorList>
    </citation>
    <scope>NUCLEOTIDE SEQUENCE [LARGE SCALE GENOMIC DNA]</scope>
    <source>
        <strain evidence="5 6">5S69</strain>
    </source>
</reference>
<name>A0ABZ2IVE9_9BACT</name>
<feature type="domain" description="AB hydrolase-1" evidence="4">
    <location>
        <begin position="81"/>
        <end position="288"/>
    </location>
</feature>
<proteinExistence type="inferred from homology"/>
<sequence>MKRPALFTFIFCLLWAAPALAGVGMTEAVFTDAQRGRTLKTHIWYPSDDKPAERFAENAVFEGIDAVRNGAIRPGKYPLYVLLHGTTGNWRNLSWLAARLAENGAVVCAADHPGYTSGDADPASVLRAWDQPLDASFLAGEMLRSRFKGVINPSRVFAVGYSLGGYSALALAGARLDLRRYPAFCAANRDRSCGYFRTALPGLAERDFVAAARDLKDARFTAVVAIAPGFVEVCTPASLRSISIPTLIIGGGKDRNIPPSTHFYPRFEDFPPNLAYREIPDASHFSFMQICKPGAREILAEEDAAFVCEDHGADRRAIHDRLYRYVADFLQPAAD</sequence>
<dbReference type="PANTHER" id="PTHR22946">
    <property type="entry name" value="DIENELACTONE HYDROLASE DOMAIN-CONTAINING PROTEIN-RELATED"/>
    <property type="match status" value="1"/>
</dbReference>
<evidence type="ECO:0000313" key="5">
    <source>
        <dbReference type="EMBL" id="WWX22583.1"/>
    </source>
</evidence>
<dbReference type="InterPro" id="IPR029058">
    <property type="entry name" value="AB_hydrolase_fold"/>
</dbReference>
<organism evidence="5 6">
    <name type="scientific">Pseudodesulfovibrio methanolicus</name>
    <dbReference type="NCBI Taxonomy" id="3126690"/>
    <lineage>
        <taxon>Bacteria</taxon>
        <taxon>Pseudomonadati</taxon>
        <taxon>Thermodesulfobacteriota</taxon>
        <taxon>Desulfovibrionia</taxon>
        <taxon>Desulfovibrionales</taxon>
        <taxon>Desulfovibrionaceae</taxon>
    </lineage>
</organism>
<keyword evidence="6" id="KW-1185">Reference proteome</keyword>
<feature type="chain" id="PRO_5047275124" evidence="3">
    <location>
        <begin position="22"/>
        <end position="335"/>
    </location>
</feature>
<dbReference type="EMBL" id="CP146609">
    <property type="protein sequence ID" value="WWX22583.1"/>
    <property type="molecule type" value="Genomic_DNA"/>
</dbReference>
<protein>
    <submittedName>
        <fullName evidence="5">Alpha/beta fold hydrolase</fullName>
    </submittedName>
</protein>
<keyword evidence="1 5" id="KW-0378">Hydrolase</keyword>
<keyword evidence="3" id="KW-0732">Signal</keyword>
<dbReference type="GO" id="GO:0016787">
    <property type="term" value="F:hydrolase activity"/>
    <property type="evidence" value="ECO:0007669"/>
    <property type="project" value="UniProtKB-KW"/>
</dbReference>
<dbReference type="SUPFAM" id="SSF53474">
    <property type="entry name" value="alpha/beta-Hydrolases"/>
    <property type="match status" value="1"/>
</dbReference>
<dbReference type="InterPro" id="IPR016986">
    <property type="entry name" value="UCP031982_abhydr"/>
</dbReference>
<dbReference type="InterPro" id="IPR000073">
    <property type="entry name" value="AB_hydrolase_1"/>
</dbReference>
<gene>
    <name evidence="5" type="ORF">V8V93_19385</name>
</gene>
<dbReference type="RefSeq" id="WP_338668280.1">
    <property type="nucleotide sequence ID" value="NZ_CP146609.1"/>
</dbReference>
<comment type="similarity">
    <text evidence="2">Belongs to the AB hydrolase superfamily. FUS2 hydrolase family.</text>
</comment>
<evidence type="ECO:0000259" key="4">
    <source>
        <dbReference type="Pfam" id="PF12697"/>
    </source>
</evidence>
<evidence type="ECO:0000256" key="3">
    <source>
        <dbReference type="SAM" id="SignalP"/>
    </source>
</evidence>
<dbReference type="PANTHER" id="PTHR22946:SF9">
    <property type="entry name" value="POLYKETIDE TRANSFERASE AF380"/>
    <property type="match status" value="1"/>
</dbReference>
<dbReference type="InterPro" id="IPR050261">
    <property type="entry name" value="FrsA_esterase"/>
</dbReference>
<dbReference type="Gene3D" id="3.40.50.1820">
    <property type="entry name" value="alpha/beta hydrolase"/>
    <property type="match status" value="1"/>
</dbReference>
<dbReference type="PIRSF" id="PIRSF031982">
    <property type="entry name" value="UCP031982_abhydr"/>
    <property type="match status" value="1"/>
</dbReference>
<dbReference type="Pfam" id="PF12697">
    <property type="entry name" value="Abhydrolase_6"/>
    <property type="match status" value="1"/>
</dbReference>
<evidence type="ECO:0000256" key="2">
    <source>
        <dbReference type="ARBA" id="ARBA00038115"/>
    </source>
</evidence>
<dbReference type="Proteomes" id="UP001385389">
    <property type="component" value="Chromosome"/>
</dbReference>
<evidence type="ECO:0000313" key="6">
    <source>
        <dbReference type="Proteomes" id="UP001385389"/>
    </source>
</evidence>